<evidence type="ECO:0000313" key="3">
    <source>
        <dbReference type="EMBL" id="PKT67164.1"/>
    </source>
</evidence>
<accession>A0A2I0SB79</accession>
<organism evidence="3 4">
    <name type="scientific">Streptomyces populi</name>
    <dbReference type="NCBI Taxonomy" id="2058924"/>
    <lineage>
        <taxon>Bacteria</taxon>
        <taxon>Bacillati</taxon>
        <taxon>Actinomycetota</taxon>
        <taxon>Actinomycetes</taxon>
        <taxon>Kitasatosporales</taxon>
        <taxon>Streptomycetaceae</taxon>
        <taxon>Streptomyces</taxon>
    </lineage>
</organism>
<keyword evidence="2" id="KW-0472">Membrane</keyword>
<dbReference type="RefSeq" id="WP_103554847.1">
    <property type="nucleotide sequence ID" value="NZ_JBHJSK010000005.1"/>
</dbReference>
<dbReference type="AlphaFoldDB" id="A0A2I0SB79"/>
<feature type="transmembrane region" description="Helical" evidence="2">
    <location>
        <begin position="38"/>
        <end position="59"/>
    </location>
</feature>
<keyword evidence="4" id="KW-1185">Reference proteome</keyword>
<proteinExistence type="predicted"/>
<keyword evidence="2" id="KW-0812">Transmembrane</keyword>
<evidence type="ECO:0000256" key="1">
    <source>
        <dbReference type="SAM" id="MobiDB-lite"/>
    </source>
</evidence>
<feature type="region of interest" description="Disordered" evidence="1">
    <location>
        <begin position="1"/>
        <end position="28"/>
    </location>
</feature>
<dbReference type="EMBL" id="PJOS01000207">
    <property type="protein sequence ID" value="PKT67164.1"/>
    <property type="molecule type" value="Genomic_DNA"/>
</dbReference>
<sequence length="60" mass="6031">MSTGEPAAGEPAPHGSAPVPGAEDGQPRYEPAPGVGKLLLWVLLFVSAAVVVVLGGVYFT</sequence>
<dbReference type="Proteomes" id="UP000236178">
    <property type="component" value="Unassembled WGS sequence"/>
</dbReference>
<evidence type="ECO:0000256" key="2">
    <source>
        <dbReference type="SAM" id="Phobius"/>
    </source>
</evidence>
<comment type="caution">
    <text evidence="3">The sequence shown here is derived from an EMBL/GenBank/DDBJ whole genome shotgun (WGS) entry which is preliminary data.</text>
</comment>
<protein>
    <submittedName>
        <fullName evidence="3">Uncharacterized protein</fullName>
    </submittedName>
</protein>
<evidence type="ECO:0000313" key="4">
    <source>
        <dbReference type="Proteomes" id="UP000236178"/>
    </source>
</evidence>
<reference evidence="3 4" key="1">
    <citation type="submission" date="2017-12" db="EMBL/GenBank/DDBJ databases">
        <title>Streptomyces populusis sp. nov., a novel endophytic actinobacterium isolated from stems of Populus adenopoda Maxim.</title>
        <authorList>
            <person name="Wang Z."/>
        </authorList>
    </citation>
    <scope>NUCLEOTIDE SEQUENCE [LARGE SCALE GENOMIC DNA]</scope>
    <source>
        <strain evidence="3 4">A249</strain>
    </source>
</reference>
<keyword evidence="2" id="KW-1133">Transmembrane helix</keyword>
<name>A0A2I0SB79_9ACTN</name>
<gene>
    <name evidence="3" type="ORF">CW362_41975</name>
</gene>